<evidence type="ECO:0000313" key="10">
    <source>
        <dbReference type="Proteomes" id="UP001152797"/>
    </source>
</evidence>
<evidence type="ECO:0000256" key="2">
    <source>
        <dbReference type="ARBA" id="ARBA00022603"/>
    </source>
</evidence>
<dbReference type="EMBL" id="CAMXCT030000127">
    <property type="protein sequence ID" value="CAL4761634.1"/>
    <property type="molecule type" value="Genomic_DNA"/>
</dbReference>
<evidence type="ECO:0000313" key="9">
    <source>
        <dbReference type="EMBL" id="CAL4761634.1"/>
    </source>
</evidence>
<gene>
    <name evidence="8" type="ORF">C1SCF055_LOCUS2736</name>
</gene>
<evidence type="ECO:0000256" key="4">
    <source>
        <dbReference type="ARBA" id="ARBA00022691"/>
    </source>
</evidence>
<dbReference type="InterPro" id="IPR033671">
    <property type="entry name" value="TrmH"/>
</dbReference>
<dbReference type="PANTHER" id="PTHR43453:SF1">
    <property type="entry name" value="TRNA_RRNA METHYLTRANSFERASE SPOU TYPE DOMAIN-CONTAINING PROTEIN"/>
    <property type="match status" value="1"/>
</dbReference>
<organism evidence="8">
    <name type="scientific">Cladocopium goreaui</name>
    <dbReference type="NCBI Taxonomy" id="2562237"/>
    <lineage>
        <taxon>Eukaryota</taxon>
        <taxon>Sar</taxon>
        <taxon>Alveolata</taxon>
        <taxon>Dinophyceae</taxon>
        <taxon>Suessiales</taxon>
        <taxon>Symbiodiniaceae</taxon>
        <taxon>Cladocopium</taxon>
    </lineage>
</organism>
<evidence type="ECO:0000256" key="3">
    <source>
        <dbReference type="ARBA" id="ARBA00022679"/>
    </source>
</evidence>
<dbReference type="InterPro" id="IPR029028">
    <property type="entry name" value="Alpha/beta_knot_MTases"/>
</dbReference>
<dbReference type="OrthoDB" id="241340at2759"/>
<proteinExistence type="predicted"/>
<protein>
    <submittedName>
        <fullName evidence="9">tRNA (Guanosine(18)-2'-O)-methyltransferase</fullName>
    </submittedName>
</protein>
<evidence type="ECO:0000256" key="5">
    <source>
        <dbReference type="ARBA" id="ARBA00022694"/>
    </source>
</evidence>
<name>A0A9P1BJ84_9DINO</name>
<evidence type="ECO:0000313" key="8">
    <source>
        <dbReference type="EMBL" id="CAI3974322.1"/>
    </source>
</evidence>
<dbReference type="AlphaFoldDB" id="A0A9P1BJ84"/>
<comment type="caution">
    <text evidence="8">The sequence shown here is derived from an EMBL/GenBank/DDBJ whole genome shotgun (WGS) entry which is preliminary data.</text>
</comment>
<accession>A0A9P1BJ84</accession>
<keyword evidence="3" id="KW-0808">Transferase</keyword>
<dbReference type="InterPro" id="IPR001537">
    <property type="entry name" value="SpoU_MeTrfase"/>
</dbReference>
<keyword evidence="10" id="KW-1185">Reference proteome</keyword>
<dbReference type="PANTHER" id="PTHR43453">
    <property type="entry name" value="RRNA METHYLASE-LIKE"/>
    <property type="match status" value="1"/>
</dbReference>
<dbReference type="Gene3D" id="3.40.1280.10">
    <property type="match status" value="2"/>
</dbReference>
<dbReference type="Proteomes" id="UP001152797">
    <property type="component" value="Unassembled WGS sequence"/>
</dbReference>
<keyword evidence="6" id="KW-0694">RNA-binding</keyword>
<evidence type="ECO:0000256" key="1">
    <source>
        <dbReference type="ARBA" id="ARBA00022555"/>
    </source>
</evidence>
<reference evidence="9 10" key="2">
    <citation type="submission" date="2024-05" db="EMBL/GenBank/DDBJ databases">
        <authorList>
            <person name="Chen Y."/>
            <person name="Shah S."/>
            <person name="Dougan E. K."/>
            <person name="Thang M."/>
            <person name="Chan C."/>
        </authorList>
    </citation>
    <scope>NUCLEOTIDE SEQUENCE [LARGE SCALE GENOMIC DNA]</scope>
</reference>
<feature type="domain" description="tRNA/rRNA methyltransferase SpoU type" evidence="7">
    <location>
        <begin position="14"/>
        <end position="155"/>
    </location>
</feature>
<dbReference type="Pfam" id="PF00588">
    <property type="entry name" value="SpoU_methylase"/>
    <property type="match status" value="1"/>
</dbReference>
<keyword evidence="1" id="KW-0820">tRNA-binding</keyword>
<sequence length="424" mass="47068">MCAVAESRWFQQDVIVVVENPSDQPNLERLQLACHVFGAELLLVQDAKPQDPRCRKSLDLLKEGYDSKFRISNSTTNCMKELRKEGTRSLATALDEHSVSIYDTCFDCGKIALWFGQEKHGLTDEAIAAAHERIFIPMAGMVQSLNVAASAAVILAEVARQRVFNFPVQKWPADKSEATKESTGGYAQDVVDKTNHLESARTEKFMAIARKRQRGLVVVLHDPDRLDAGAMLRACDAFGVAEVHFVFEATKAFDPLANRQVMKSEGSNLWVCSRVFHKAGDCFEHLTQRGFTHALLSPDPQQPSEMVFESRLGLEPQVALWLGRPPAPSMTRLGLPGVGKALAASNFVALVLAELVRQRNSGSATCWRLTPDEQLSYLKWCTAVHAKRHPSVSQGEGFEGFEGAMSPEYERLGRLRAELARQGW</sequence>
<dbReference type="SUPFAM" id="SSF75217">
    <property type="entry name" value="alpha/beta knot"/>
    <property type="match status" value="2"/>
</dbReference>
<keyword evidence="4" id="KW-0949">S-adenosyl-L-methionine</keyword>
<dbReference type="InterPro" id="IPR029026">
    <property type="entry name" value="tRNA_m1G_MTases_N"/>
</dbReference>
<dbReference type="GO" id="GO:0002938">
    <property type="term" value="P:tRNA guanine ribose methylation"/>
    <property type="evidence" value="ECO:0007669"/>
    <property type="project" value="TreeGrafter"/>
</dbReference>
<dbReference type="GO" id="GO:0000049">
    <property type="term" value="F:tRNA binding"/>
    <property type="evidence" value="ECO:0007669"/>
    <property type="project" value="UniProtKB-KW"/>
</dbReference>
<reference evidence="8" key="1">
    <citation type="submission" date="2022-10" db="EMBL/GenBank/DDBJ databases">
        <authorList>
            <person name="Chen Y."/>
            <person name="Dougan E. K."/>
            <person name="Chan C."/>
            <person name="Rhodes N."/>
            <person name="Thang M."/>
        </authorList>
    </citation>
    <scope>NUCLEOTIDE SEQUENCE</scope>
</reference>
<keyword evidence="2" id="KW-0489">Methyltransferase</keyword>
<evidence type="ECO:0000256" key="6">
    <source>
        <dbReference type="ARBA" id="ARBA00022884"/>
    </source>
</evidence>
<dbReference type="GO" id="GO:0008173">
    <property type="term" value="F:RNA methyltransferase activity"/>
    <property type="evidence" value="ECO:0007669"/>
    <property type="project" value="InterPro"/>
</dbReference>
<dbReference type="EMBL" id="CAMXCT010000127">
    <property type="protein sequence ID" value="CAI3974322.1"/>
    <property type="molecule type" value="Genomic_DNA"/>
</dbReference>
<evidence type="ECO:0000259" key="7">
    <source>
        <dbReference type="Pfam" id="PF00588"/>
    </source>
</evidence>
<keyword evidence="5" id="KW-0819">tRNA processing</keyword>
<dbReference type="EMBL" id="CAMXCT020000127">
    <property type="protein sequence ID" value="CAL1127697.1"/>
    <property type="molecule type" value="Genomic_DNA"/>
</dbReference>